<comment type="caution">
    <text evidence="5">The sequence shown here is derived from an EMBL/GenBank/DDBJ whole genome shotgun (WGS) entry which is preliminary data.</text>
</comment>
<dbReference type="PROSITE" id="PS50070">
    <property type="entry name" value="KRINGLE_2"/>
    <property type="match status" value="1"/>
</dbReference>
<dbReference type="PANTHER" id="PTHR24261:SF7">
    <property type="entry name" value="KRINGLE DOMAIN-CONTAINING PROTEIN"/>
    <property type="match status" value="1"/>
</dbReference>
<dbReference type="PANTHER" id="PTHR24261">
    <property type="entry name" value="PLASMINOGEN-RELATED"/>
    <property type="match status" value="1"/>
</dbReference>
<dbReference type="SUPFAM" id="SSF57440">
    <property type="entry name" value="Kringle-like"/>
    <property type="match status" value="1"/>
</dbReference>
<protein>
    <submittedName>
        <fullName evidence="5">PLG</fullName>
    </submittedName>
</protein>
<feature type="domain" description="Kringle" evidence="4">
    <location>
        <begin position="59"/>
        <end position="143"/>
    </location>
</feature>
<sequence length="202" mass="22607">MINSDEVADSYYRCLAPSGRTFHLAEFVIKDRLGTIKESSRQITMLPHQKQCITGFKRDCVVHRGITYAGDKAETGDGKACSRWDTVHTSSSDIDLHDVQFIDGTMADAGNKCRNPYTSDKYHPWCYTADDGSTWGYCEITLCNLEPAWSLKITERGDAAVIATVPSEMPFPASSTLDSFMQICIWFKMPLHDNGRVMLSVC</sequence>
<dbReference type="InterPro" id="IPR000001">
    <property type="entry name" value="Kringle"/>
</dbReference>
<dbReference type="InterPro" id="IPR013806">
    <property type="entry name" value="Kringle-like"/>
</dbReference>
<reference evidence="5" key="1">
    <citation type="submission" date="2020-06" db="EMBL/GenBank/DDBJ databases">
        <title>Draft genome of Bugula neritina, a colonial animal packing powerful symbionts and potential medicines.</title>
        <authorList>
            <person name="Rayko M."/>
        </authorList>
    </citation>
    <scope>NUCLEOTIDE SEQUENCE [LARGE SCALE GENOMIC DNA]</scope>
    <source>
        <strain evidence="5">Kwan_BN1</strain>
    </source>
</reference>
<evidence type="ECO:0000259" key="4">
    <source>
        <dbReference type="PROSITE" id="PS50070"/>
    </source>
</evidence>
<organism evidence="5 6">
    <name type="scientific">Bugula neritina</name>
    <name type="common">Brown bryozoan</name>
    <name type="synonym">Sertularia neritina</name>
    <dbReference type="NCBI Taxonomy" id="10212"/>
    <lineage>
        <taxon>Eukaryota</taxon>
        <taxon>Metazoa</taxon>
        <taxon>Spiralia</taxon>
        <taxon>Lophotrochozoa</taxon>
        <taxon>Bryozoa</taxon>
        <taxon>Gymnolaemata</taxon>
        <taxon>Cheilostomatida</taxon>
        <taxon>Flustrina</taxon>
        <taxon>Buguloidea</taxon>
        <taxon>Bugulidae</taxon>
        <taxon>Bugula</taxon>
    </lineage>
</organism>
<proteinExistence type="predicted"/>
<evidence type="ECO:0000256" key="2">
    <source>
        <dbReference type="ARBA" id="ARBA00023157"/>
    </source>
</evidence>
<dbReference type="Pfam" id="PF00051">
    <property type="entry name" value="Kringle"/>
    <property type="match status" value="1"/>
</dbReference>
<dbReference type="EMBL" id="VXIV02002774">
    <property type="protein sequence ID" value="KAF6023014.1"/>
    <property type="molecule type" value="Genomic_DNA"/>
</dbReference>
<dbReference type="SMART" id="SM00130">
    <property type="entry name" value="KR"/>
    <property type="match status" value="1"/>
</dbReference>
<comment type="caution">
    <text evidence="3">Lacks conserved residue(s) required for the propagation of feature annotation.</text>
</comment>
<keyword evidence="1 3" id="KW-0420">Kringle</keyword>
<evidence type="ECO:0000256" key="3">
    <source>
        <dbReference type="PROSITE-ProRule" id="PRU00121"/>
    </source>
</evidence>
<evidence type="ECO:0000313" key="5">
    <source>
        <dbReference type="EMBL" id="KAF6023014.1"/>
    </source>
</evidence>
<name>A0A7J7JBI5_BUGNE</name>
<dbReference type="Proteomes" id="UP000593567">
    <property type="component" value="Unassembled WGS sequence"/>
</dbReference>
<keyword evidence="6" id="KW-1185">Reference proteome</keyword>
<gene>
    <name evidence="5" type="ORF">EB796_018680</name>
</gene>
<dbReference type="AlphaFoldDB" id="A0A7J7JBI5"/>
<evidence type="ECO:0000256" key="1">
    <source>
        <dbReference type="ARBA" id="ARBA00022572"/>
    </source>
</evidence>
<dbReference type="InterPro" id="IPR038178">
    <property type="entry name" value="Kringle_sf"/>
</dbReference>
<dbReference type="OrthoDB" id="5917794at2759"/>
<dbReference type="Gene3D" id="2.40.20.10">
    <property type="entry name" value="Plasminogen Kringle 4"/>
    <property type="match status" value="1"/>
</dbReference>
<accession>A0A7J7JBI5</accession>
<keyword evidence="2" id="KW-1015">Disulfide bond</keyword>
<dbReference type="InterPro" id="IPR050759">
    <property type="entry name" value="Serine_protease_kringle"/>
</dbReference>
<evidence type="ECO:0000313" key="6">
    <source>
        <dbReference type="Proteomes" id="UP000593567"/>
    </source>
</evidence>